<dbReference type="InterPro" id="IPR001048">
    <property type="entry name" value="Asp/Glu/Uridylate_kinase"/>
</dbReference>
<keyword evidence="3 9" id="KW-0028">Amino-acid biosynthesis</keyword>
<keyword evidence="12" id="KW-1185">Reference proteome</keyword>
<evidence type="ECO:0000256" key="5">
    <source>
        <dbReference type="ARBA" id="ARBA00022741"/>
    </source>
</evidence>
<dbReference type="HAMAP" id="MF_00082">
    <property type="entry name" value="ArgB"/>
    <property type="match status" value="1"/>
</dbReference>
<dbReference type="GO" id="GO:0005737">
    <property type="term" value="C:cytoplasm"/>
    <property type="evidence" value="ECO:0007669"/>
    <property type="project" value="UniProtKB-SubCell"/>
</dbReference>
<keyword evidence="2 9" id="KW-0055">Arginine biosynthesis</keyword>
<reference evidence="11 12" key="1">
    <citation type="submission" date="2020-08" db="EMBL/GenBank/DDBJ databases">
        <title>Genomic Encyclopedia of Type Strains, Phase IV (KMG-IV): sequencing the most valuable type-strain genomes for metagenomic binning, comparative biology and taxonomic classification.</title>
        <authorList>
            <person name="Goeker M."/>
        </authorList>
    </citation>
    <scope>NUCLEOTIDE SEQUENCE [LARGE SCALE GENOMIC DNA]</scope>
    <source>
        <strain evidence="11 12">DSM 21458</strain>
    </source>
</reference>
<dbReference type="GO" id="GO:0005524">
    <property type="term" value="F:ATP binding"/>
    <property type="evidence" value="ECO:0007669"/>
    <property type="project" value="UniProtKB-UniRule"/>
</dbReference>
<dbReference type="RefSeq" id="WP_343058285.1">
    <property type="nucleotide sequence ID" value="NZ_JACHHG010000005.1"/>
</dbReference>
<comment type="caution">
    <text evidence="11">The sequence shown here is derived from an EMBL/GenBank/DDBJ whole genome shotgun (WGS) entry which is preliminary data.</text>
</comment>
<evidence type="ECO:0000256" key="2">
    <source>
        <dbReference type="ARBA" id="ARBA00022571"/>
    </source>
</evidence>
<dbReference type="GO" id="GO:0003991">
    <property type="term" value="F:acetylglutamate kinase activity"/>
    <property type="evidence" value="ECO:0007669"/>
    <property type="project" value="UniProtKB-UniRule"/>
</dbReference>
<feature type="binding site" evidence="9">
    <location>
        <position position="148"/>
    </location>
    <ligand>
        <name>substrate</name>
    </ligand>
</feature>
<dbReference type="UniPathway" id="UPA00068">
    <property type="reaction ID" value="UER00107"/>
</dbReference>
<organism evidence="11 12">
    <name type="scientific">Deinobacterium chartae</name>
    <dbReference type="NCBI Taxonomy" id="521158"/>
    <lineage>
        <taxon>Bacteria</taxon>
        <taxon>Thermotogati</taxon>
        <taxon>Deinococcota</taxon>
        <taxon>Deinococci</taxon>
        <taxon>Deinococcales</taxon>
        <taxon>Deinococcaceae</taxon>
        <taxon>Deinobacterium</taxon>
    </lineage>
</organism>
<keyword evidence="4 9" id="KW-0808">Transferase</keyword>
<accession>A0A841I1M6</accession>
<dbReference type="CDD" id="cd04238">
    <property type="entry name" value="AAK_NAGK-like"/>
    <property type="match status" value="1"/>
</dbReference>
<dbReference type="EC" id="2.7.2.8" evidence="9"/>
<protein>
    <recommendedName>
        <fullName evidence="9">Acetylglutamate kinase</fullName>
        <ecNumber evidence="9">2.7.2.8</ecNumber>
    </recommendedName>
    <alternativeName>
        <fullName evidence="9">N-acetyl-L-glutamate 5-phosphotransferase</fullName>
    </alternativeName>
    <alternativeName>
        <fullName evidence="9">NAG kinase</fullName>
        <shortName evidence="9">NAGK</shortName>
    </alternativeName>
</protein>
<dbReference type="EMBL" id="JACHHG010000005">
    <property type="protein sequence ID" value="MBB6098330.1"/>
    <property type="molecule type" value="Genomic_DNA"/>
</dbReference>
<proteinExistence type="inferred from homology"/>
<dbReference type="PIRSF" id="PIRSF000728">
    <property type="entry name" value="NAGK"/>
    <property type="match status" value="1"/>
</dbReference>
<feature type="site" description="Transition state stabilizer" evidence="9">
    <location>
        <position position="210"/>
    </location>
</feature>
<comment type="subcellular location">
    <subcellularLocation>
        <location evidence="9">Cytoplasm</location>
    </subcellularLocation>
</comment>
<dbReference type="InterPro" id="IPR036393">
    <property type="entry name" value="AceGlu_kinase-like_sf"/>
</dbReference>
<dbReference type="SUPFAM" id="SSF53633">
    <property type="entry name" value="Carbamate kinase-like"/>
    <property type="match status" value="1"/>
</dbReference>
<dbReference type="PANTHER" id="PTHR23342:SF0">
    <property type="entry name" value="N-ACETYLGLUTAMATE SYNTHASE, MITOCHONDRIAL"/>
    <property type="match status" value="1"/>
</dbReference>
<dbReference type="Proteomes" id="UP000569951">
    <property type="component" value="Unassembled WGS sequence"/>
</dbReference>
<keyword evidence="6 9" id="KW-0418">Kinase</keyword>
<evidence type="ECO:0000256" key="3">
    <source>
        <dbReference type="ARBA" id="ARBA00022605"/>
    </source>
</evidence>
<evidence type="ECO:0000256" key="4">
    <source>
        <dbReference type="ARBA" id="ARBA00022679"/>
    </source>
</evidence>
<dbReference type="Gene3D" id="3.40.1160.10">
    <property type="entry name" value="Acetylglutamate kinase-like"/>
    <property type="match status" value="1"/>
</dbReference>
<comment type="function">
    <text evidence="9">Catalyzes the ATP-dependent phosphorylation of N-acetyl-L-glutamate.</text>
</comment>
<evidence type="ECO:0000259" key="10">
    <source>
        <dbReference type="Pfam" id="PF00696"/>
    </source>
</evidence>
<comment type="similarity">
    <text evidence="9">Belongs to the acetylglutamate kinase family. ArgB subfamily.</text>
</comment>
<name>A0A841I1M6_9DEIO</name>
<gene>
    <name evidence="9" type="primary">argB</name>
    <name evidence="11" type="ORF">HNR42_001755</name>
</gene>
<dbReference type="PANTHER" id="PTHR23342">
    <property type="entry name" value="N-ACETYLGLUTAMATE SYNTHASE"/>
    <property type="match status" value="1"/>
</dbReference>
<evidence type="ECO:0000256" key="9">
    <source>
        <dbReference type="HAMAP-Rule" id="MF_00082"/>
    </source>
</evidence>
<feature type="binding site" evidence="9">
    <location>
        <begin position="39"/>
        <end position="40"/>
    </location>
    <ligand>
        <name>substrate</name>
    </ligand>
</feature>
<evidence type="ECO:0000313" key="11">
    <source>
        <dbReference type="EMBL" id="MBB6098330.1"/>
    </source>
</evidence>
<comment type="pathway">
    <text evidence="1 9">Amino-acid biosynthesis; L-arginine biosynthesis; N(2)-acetyl-L-ornithine from L-glutamate: step 2/4.</text>
</comment>
<dbReference type="NCBIfam" id="TIGR00761">
    <property type="entry name" value="argB"/>
    <property type="match status" value="1"/>
</dbReference>
<feature type="domain" description="Aspartate/glutamate/uridylate kinase" evidence="10">
    <location>
        <begin position="1"/>
        <end position="228"/>
    </location>
</feature>
<dbReference type="InterPro" id="IPR004662">
    <property type="entry name" value="AcgluKinase_fam"/>
</dbReference>
<evidence type="ECO:0000256" key="6">
    <source>
        <dbReference type="ARBA" id="ARBA00022777"/>
    </source>
</evidence>
<dbReference type="InterPro" id="IPR037528">
    <property type="entry name" value="ArgB"/>
</dbReference>
<dbReference type="GO" id="GO:0042450">
    <property type="term" value="P:L-arginine biosynthetic process via ornithine"/>
    <property type="evidence" value="ECO:0007669"/>
    <property type="project" value="UniProtKB-UniRule"/>
</dbReference>
<sequence length="250" mass="25626">MVVIKYGGNAMKSLELRRAVAAEIAALRAEEEVVVVHGGGPVIEANLKARGIESHFVRGLRVTPPEAMDVTEQALTRLSKELAQDLGEAVGLSGRDATLLLGERLDPELGRVGRVTQVNADLLRALLGVGYTPVIACVAVDAQGAPLNVNADWAAAAVAGALEAPIVYLTDVDGVYRAYPDPQSLAPQLTRAETLEGIAAGWIAGGMIPKVEAALAALEAGSPSATIASGMRAGVLAAARSGAAGTRLVP</sequence>
<feature type="site" description="Transition state stabilizer" evidence="9">
    <location>
        <position position="5"/>
    </location>
</feature>
<feature type="binding site" evidence="9">
    <location>
        <position position="61"/>
    </location>
    <ligand>
        <name>substrate</name>
    </ligand>
</feature>
<comment type="catalytic activity">
    <reaction evidence="8 9">
        <text>N-acetyl-L-glutamate + ATP = N-acetyl-L-glutamyl 5-phosphate + ADP</text>
        <dbReference type="Rhea" id="RHEA:14629"/>
        <dbReference type="ChEBI" id="CHEBI:30616"/>
        <dbReference type="ChEBI" id="CHEBI:44337"/>
        <dbReference type="ChEBI" id="CHEBI:57936"/>
        <dbReference type="ChEBI" id="CHEBI:456216"/>
        <dbReference type="EC" id="2.7.2.8"/>
    </reaction>
</comment>
<keyword evidence="5 9" id="KW-0547">Nucleotide-binding</keyword>
<evidence type="ECO:0000313" key="12">
    <source>
        <dbReference type="Proteomes" id="UP000569951"/>
    </source>
</evidence>
<evidence type="ECO:0000256" key="1">
    <source>
        <dbReference type="ARBA" id="ARBA00004828"/>
    </source>
</evidence>
<dbReference type="Pfam" id="PF00696">
    <property type="entry name" value="AA_kinase"/>
    <property type="match status" value="1"/>
</dbReference>
<dbReference type="AlphaFoldDB" id="A0A841I1M6"/>
<keyword evidence="9" id="KW-0963">Cytoplasm</keyword>
<evidence type="ECO:0000256" key="7">
    <source>
        <dbReference type="ARBA" id="ARBA00022840"/>
    </source>
</evidence>
<evidence type="ECO:0000256" key="8">
    <source>
        <dbReference type="ARBA" id="ARBA00048141"/>
    </source>
</evidence>
<keyword evidence="7 9" id="KW-0067">ATP-binding</keyword>